<reference evidence="2" key="1">
    <citation type="submission" date="2021-05" db="EMBL/GenBank/DDBJ databases">
        <authorList>
            <person name="Arsene-Ploetze F."/>
        </authorList>
    </citation>
    <scope>NUCLEOTIDE SEQUENCE</scope>
    <source>
        <strain evidence="2">DSM 42138</strain>
    </source>
</reference>
<proteinExistence type="predicted"/>
<feature type="compositionally biased region" description="Polar residues" evidence="1">
    <location>
        <begin position="1"/>
        <end position="10"/>
    </location>
</feature>
<dbReference type="InterPro" id="IPR021527">
    <property type="entry name" value="DUF2795"/>
</dbReference>
<dbReference type="AlphaFoldDB" id="A0A9W4DIX6"/>
<feature type="compositionally biased region" description="Basic and acidic residues" evidence="1">
    <location>
        <begin position="11"/>
        <end position="22"/>
    </location>
</feature>
<accession>A0A9W4DIX6</accession>
<sequence>MGDQGSNKTGSARDDELKHEMQGELNASRALRPEEAFEPIPSGDAGPVTDWSPAGPGGGVPPGMTPRDVDVRSELARHLEPGSFPANRGGLLQALGRHQAGDGLVDLVRGLPDHEKYRNVQDVMRTLGYGVEAHRV</sequence>
<organism evidence="2 3">
    <name type="scientific">Actinacidiphila cocklensis</name>
    <dbReference type="NCBI Taxonomy" id="887465"/>
    <lineage>
        <taxon>Bacteria</taxon>
        <taxon>Bacillati</taxon>
        <taxon>Actinomycetota</taxon>
        <taxon>Actinomycetes</taxon>
        <taxon>Kitasatosporales</taxon>
        <taxon>Streptomycetaceae</taxon>
        <taxon>Actinacidiphila</taxon>
    </lineage>
</organism>
<evidence type="ECO:0000313" key="3">
    <source>
        <dbReference type="Proteomes" id="UP001152519"/>
    </source>
</evidence>
<comment type="caution">
    <text evidence="2">The sequence shown here is derived from an EMBL/GenBank/DDBJ whole genome shotgun (WGS) entry which is preliminary data.</text>
</comment>
<keyword evidence="3" id="KW-1185">Reference proteome</keyword>
<name>A0A9W4DIX6_9ACTN</name>
<dbReference type="Pfam" id="PF11387">
    <property type="entry name" value="DUF2795"/>
    <property type="match status" value="1"/>
</dbReference>
<feature type="region of interest" description="Disordered" evidence="1">
    <location>
        <begin position="1"/>
        <end position="70"/>
    </location>
</feature>
<evidence type="ECO:0000256" key="1">
    <source>
        <dbReference type="SAM" id="MobiDB-lite"/>
    </source>
</evidence>
<gene>
    <name evidence="2" type="ORF">SCOCK_100138</name>
</gene>
<dbReference type="RefSeq" id="WP_251484387.1">
    <property type="nucleotide sequence ID" value="NZ_CAJSLV010000002.1"/>
</dbReference>
<protein>
    <recommendedName>
        <fullName evidence="4">DUF2795 domain-containing protein</fullName>
    </recommendedName>
</protein>
<dbReference type="Proteomes" id="UP001152519">
    <property type="component" value="Unassembled WGS sequence"/>
</dbReference>
<dbReference type="EMBL" id="CAJSLV010000002">
    <property type="protein sequence ID" value="CAG6391072.1"/>
    <property type="molecule type" value="Genomic_DNA"/>
</dbReference>
<evidence type="ECO:0000313" key="2">
    <source>
        <dbReference type="EMBL" id="CAG6391072.1"/>
    </source>
</evidence>
<evidence type="ECO:0008006" key="4">
    <source>
        <dbReference type="Google" id="ProtNLM"/>
    </source>
</evidence>